<feature type="transmembrane region" description="Helical" evidence="10">
    <location>
        <begin position="209"/>
        <end position="226"/>
    </location>
</feature>
<feature type="transmembrane region" description="Helical" evidence="10">
    <location>
        <begin position="141"/>
        <end position="164"/>
    </location>
</feature>
<keyword evidence="7" id="KW-0406">Ion transport</keyword>
<dbReference type="PANTHER" id="PTHR11562">
    <property type="entry name" value="CATION EFFLUX PROTEIN/ ZINC TRANSPORTER"/>
    <property type="match status" value="1"/>
</dbReference>
<evidence type="ECO:0000256" key="3">
    <source>
        <dbReference type="ARBA" id="ARBA00022448"/>
    </source>
</evidence>
<dbReference type="InterPro" id="IPR050681">
    <property type="entry name" value="CDF/SLC30A"/>
</dbReference>
<name>A0A5E4VEZ0_9BURK</name>
<dbReference type="InterPro" id="IPR002524">
    <property type="entry name" value="Cation_efflux"/>
</dbReference>
<feature type="transmembrane region" description="Helical" evidence="10">
    <location>
        <begin position="69"/>
        <end position="90"/>
    </location>
</feature>
<dbReference type="InterPro" id="IPR027470">
    <property type="entry name" value="Cation_efflux_CTD"/>
</dbReference>
<keyword evidence="8 10" id="KW-0472">Membrane</keyword>
<feature type="compositionally biased region" description="Basic and acidic residues" evidence="9">
    <location>
        <begin position="345"/>
        <end position="354"/>
    </location>
</feature>
<keyword evidence="14" id="KW-1185">Reference proteome</keyword>
<dbReference type="RefSeq" id="WP_150576170.1">
    <property type="nucleotide sequence ID" value="NZ_CABPSN010000003.1"/>
</dbReference>
<feature type="domain" description="Cation efflux protein cytoplasmic" evidence="12">
    <location>
        <begin position="240"/>
        <end position="313"/>
    </location>
</feature>
<dbReference type="NCBIfam" id="TIGR01297">
    <property type="entry name" value="CDF"/>
    <property type="match status" value="1"/>
</dbReference>
<protein>
    <submittedName>
        <fullName evidence="13">Zinc transporter ZitB</fullName>
    </submittedName>
</protein>
<evidence type="ECO:0000256" key="2">
    <source>
        <dbReference type="ARBA" id="ARBA00008873"/>
    </source>
</evidence>
<dbReference type="InterPro" id="IPR036837">
    <property type="entry name" value="Cation_efflux_CTD_sf"/>
</dbReference>
<dbReference type="PANTHER" id="PTHR11562:SF17">
    <property type="entry name" value="RE54080P-RELATED"/>
    <property type="match status" value="1"/>
</dbReference>
<evidence type="ECO:0000256" key="9">
    <source>
        <dbReference type="SAM" id="MobiDB-lite"/>
    </source>
</evidence>
<evidence type="ECO:0000256" key="1">
    <source>
        <dbReference type="ARBA" id="ARBA00004141"/>
    </source>
</evidence>
<feature type="transmembrane region" description="Helical" evidence="10">
    <location>
        <begin position="110"/>
        <end position="129"/>
    </location>
</feature>
<evidence type="ECO:0000256" key="6">
    <source>
        <dbReference type="ARBA" id="ARBA00022989"/>
    </source>
</evidence>
<comment type="similarity">
    <text evidence="2">Belongs to the cation diffusion facilitator (CDF) transporter (TC 2.A.4) family. SLC30A subfamily.</text>
</comment>
<dbReference type="GO" id="GO:0005886">
    <property type="term" value="C:plasma membrane"/>
    <property type="evidence" value="ECO:0007669"/>
    <property type="project" value="TreeGrafter"/>
</dbReference>
<feature type="compositionally biased region" description="Low complexity" evidence="9">
    <location>
        <begin position="324"/>
        <end position="344"/>
    </location>
</feature>
<evidence type="ECO:0000256" key="5">
    <source>
        <dbReference type="ARBA" id="ARBA00022906"/>
    </source>
</evidence>
<dbReference type="SUPFAM" id="SSF161111">
    <property type="entry name" value="Cation efflux protein transmembrane domain-like"/>
    <property type="match status" value="1"/>
</dbReference>
<dbReference type="InterPro" id="IPR027469">
    <property type="entry name" value="Cation_efflux_TMD_sf"/>
</dbReference>
<feature type="region of interest" description="Disordered" evidence="9">
    <location>
        <begin position="1"/>
        <end position="36"/>
    </location>
</feature>
<evidence type="ECO:0000313" key="13">
    <source>
        <dbReference type="EMBL" id="VVE09909.1"/>
    </source>
</evidence>
<keyword evidence="6 10" id="KW-1133">Transmembrane helix</keyword>
<dbReference type="Gene3D" id="1.20.1510.10">
    <property type="entry name" value="Cation efflux protein transmembrane domain"/>
    <property type="match status" value="1"/>
</dbReference>
<evidence type="ECO:0000256" key="7">
    <source>
        <dbReference type="ARBA" id="ARBA00023065"/>
    </source>
</evidence>
<keyword evidence="4 10" id="KW-0812">Transmembrane</keyword>
<keyword evidence="3" id="KW-0813">Transport</keyword>
<evidence type="ECO:0000313" key="14">
    <source>
        <dbReference type="Proteomes" id="UP000366819"/>
    </source>
</evidence>
<dbReference type="Pfam" id="PF01545">
    <property type="entry name" value="Cation_efflux"/>
    <property type="match status" value="1"/>
</dbReference>
<accession>A0A5E4VEZ0</accession>
<proteinExistence type="inferred from homology"/>
<dbReference type="OrthoDB" id="9809646at2"/>
<gene>
    <name evidence="13" type="ORF">PAQ31011_02596</name>
</gene>
<feature type="transmembrane region" description="Helical" evidence="10">
    <location>
        <begin position="185"/>
        <end position="203"/>
    </location>
</feature>
<feature type="region of interest" description="Disordered" evidence="9">
    <location>
        <begin position="318"/>
        <end position="354"/>
    </location>
</feature>
<comment type="subcellular location">
    <subcellularLocation>
        <location evidence="1">Membrane</location>
        <topology evidence="1">Multi-pass membrane protein</topology>
    </subcellularLocation>
</comment>
<dbReference type="GO" id="GO:0005385">
    <property type="term" value="F:zinc ion transmembrane transporter activity"/>
    <property type="evidence" value="ECO:0007669"/>
    <property type="project" value="TreeGrafter"/>
</dbReference>
<dbReference type="InterPro" id="IPR058533">
    <property type="entry name" value="Cation_efflux_TM"/>
</dbReference>
<dbReference type="AlphaFoldDB" id="A0A5E4VEZ0"/>
<reference evidence="13 14" key="1">
    <citation type="submission" date="2019-08" db="EMBL/GenBank/DDBJ databases">
        <authorList>
            <person name="Peeters C."/>
        </authorList>
    </citation>
    <scope>NUCLEOTIDE SEQUENCE [LARGE SCALE GENOMIC DNA]</scope>
    <source>
        <strain evidence="13 14">LMG 31011</strain>
    </source>
</reference>
<dbReference type="Proteomes" id="UP000366819">
    <property type="component" value="Unassembled WGS sequence"/>
</dbReference>
<feature type="transmembrane region" description="Helical" evidence="10">
    <location>
        <begin position="43"/>
        <end position="63"/>
    </location>
</feature>
<dbReference type="EMBL" id="CABPSN010000003">
    <property type="protein sequence ID" value="VVE09909.1"/>
    <property type="molecule type" value="Genomic_DNA"/>
</dbReference>
<keyword evidence="5" id="KW-0862">Zinc</keyword>
<evidence type="ECO:0000256" key="4">
    <source>
        <dbReference type="ARBA" id="ARBA00022692"/>
    </source>
</evidence>
<organism evidence="13 14">
    <name type="scientific">Pandoraea aquatica</name>
    <dbReference type="NCBI Taxonomy" id="2508290"/>
    <lineage>
        <taxon>Bacteria</taxon>
        <taxon>Pseudomonadati</taxon>
        <taxon>Pseudomonadota</taxon>
        <taxon>Betaproteobacteria</taxon>
        <taxon>Burkholderiales</taxon>
        <taxon>Burkholderiaceae</taxon>
        <taxon>Pandoraea</taxon>
    </lineage>
</organism>
<feature type="compositionally biased region" description="Basic residues" evidence="9">
    <location>
        <begin position="11"/>
        <end position="31"/>
    </location>
</feature>
<dbReference type="Pfam" id="PF16916">
    <property type="entry name" value="ZT_dimer"/>
    <property type="match status" value="1"/>
</dbReference>
<feature type="compositionally biased region" description="Basic and acidic residues" evidence="9">
    <location>
        <begin position="1"/>
        <end position="10"/>
    </location>
</feature>
<evidence type="ECO:0000256" key="10">
    <source>
        <dbReference type="SAM" id="Phobius"/>
    </source>
</evidence>
<evidence type="ECO:0000256" key="8">
    <source>
        <dbReference type="ARBA" id="ARBA00023136"/>
    </source>
</evidence>
<dbReference type="SUPFAM" id="SSF160240">
    <property type="entry name" value="Cation efflux protein cytoplasmic domain-like"/>
    <property type="match status" value="1"/>
</dbReference>
<feature type="domain" description="Cation efflux protein transmembrane" evidence="11">
    <location>
        <begin position="45"/>
        <end position="234"/>
    </location>
</feature>
<keyword evidence="5" id="KW-0864">Zinc transport</keyword>
<evidence type="ECO:0000259" key="11">
    <source>
        <dbReference type="Pfam" id="PF01545"/>
    </source>
</evidence>
<sequence>MSHSPNDAHDHGHHHGHAHSHSHAGHSHAGHSHTSGVTDQKRIGIAFVIIAIFMVVEVVGGLLSGSLALLADAGHMVSDAAALAFSWIAIHYGKRPATLQLTYGYKRLEVLAAFVNGCALFVIAAWIVIEAIRRFAAPVPVVGMTMLIVAFAGLLANIAAFMVLHGGNRENLNMRGAWLHVMGDMLGSAAAIVAAGVILLTGWTPIDPLLSIFVAVIILKSAWGIVKSSAHILLEGTPDSLNPTEIKADLETTVVEVQGVHHIHAWSITGERHMITLHAVPAAGVSARDAMAAVQQRLATRFNVEHATIQIEDAECADGHSGADCDGASASSSSSASSALSPVKSSHEDHGHSH</sequence>
<evidence type="ECO:0000259" key="12">
    <source>
        <dbReference type="Pfam" id="PF16916"/>
    </source>
</evidence>